<gene>
    <name evidence="11" type="ORF">JMJ35_002819</name>
</gene>
<feature type="region of interest" description="Disordered" evidence="8">
    <location>
        <begin position="390"/>
        <end position="411"/>
    </location>
</feature>
<dbReference type="GO" id="GO:0005737">
    <property type="term" value="C:cytoplasm"/>
    <property type="evidence" value="ECO:0007669"/>
    <property type="project" value="TreeGrafter"/>
</dbReference>
<evidence type="ECO:0000256" key="8">
    <source>
        <dbReference type="SAM" id="MobiDB-lite"/>
    </source>
</evidence>
<dbReference type="PROSITE" id="PS51192">
    <property type="entry name" value="HELICASE_ATP_BIND_1"/>
    <property type="match status" value="1"/>
</dbReference>
<keyword evidence="2 7" id="KW-0547">Nucleotide-binding</keyword>
<evidence type="ECO:0000313" key="12">
    <source>
        <dbReference type="Proteomes" id="UP001166286"/>
    </source>
</evidence>
<keyword evidence="3 7" id="KW-0378">Hydrolase</keyword>
<dbReference type="PANTHER" id="PTHR13710:SF152">
    <property type="entry name" value="ATP-DEPENDENT DNA HELICASE Q5"/>
    <property type="match status" value="1"/>
</dbReference>
<dbReference type="GO" id="GO:0003676">
    <property type="term" value="F:nucleic acid binding"/>
    <property type="evidence" value="ECO:0007669"/>
    <property type="project" value="InterPro"/>
</dbReference>
<comment type="caution">
    <text evidence="11">The sequence shown here is derived from an EMBL/GenBank/DDBJ whole genome shotgun (WGS) entry which is preliminary data.</text>
</comment>
<dbReference type="GO" id="GO:0016787">
    <property type="term" value="F:hydrolase activity"/>
    <property type="evidence" value="ECO:0007669"/>
    <property type="project" value="UniProtKB-KW"/>
</dbReference>
<evidence type="ECO:0000256" key="1">
    <source>
        <dbReference type="ARBA" id="ARBA00005446"/>
    </source>
</evidence>
<dbReference type="GO" id="GO:0009378">
    <property type="term" value="F:four-way junction helicase activity"/>
    <property type="evidence" value="ECO:0007669"/>
    <property type="project" value="TreeGrafter"/>
</dbReference>
<dbReference type="GO" id="GO:0005524">
    <property type="term" value="F:ATP binding"/>
    <property type="evidence" value="ECO:0007669"/>
    <property type="project" value="UniProtKB-KW"/>
</dbReference>
<evidence type="ECO:0000259" key="10">
    <source>
        <dbReference type="PROSITE" id="PS51194"/>
    </source>
</evidence>
<dbReference type="PROSITE" id="PS51194">
    <property type="entry name" value="HELICASE_CTER"/>
    <property type="match status" value="1"/>
</dbReference>
<dbReference type="GO" id="GO:0005694">
    <property type="term" value="C:chromosome"/>
    <property type="evidence" value="ECO:0007669"/>
    <property type="project" value="TreeGrafter"/>
</dbReference>
<evidence type="ECO:0000256" key="5">
    <source>
        <dbReference type="ARBA" id="ARBA00022840"/>
    </source>
</evidence>
<keyword evidence="4 7" id="KW-0347">Helicase</keyword>
<evidence type="ECO:0000256" key="7">
    <source>
        <dbReference type="RuleBase" id="RU364117"/>
    </source>
</evidence>
<feature type="domain" description="Helicase C-terminal" evidence="10">
    <location>
        <begin position="266"/>
        <end position="414"/>
    </location>
</feature>
<feature type="domain" description="Helicase ATP-binding" evidence="9">
    <location>
        <begin position="34"/>
        <end position="208"/>
    </location>
</feature>
<dbReference type="CDD" id="cd17920">
    <property type="entry name" value="DEXHc_RecQ"/>
    <property type="match status" value="1"/>
</dbReference>
<dbReference type="InterPro" id="IPR011545">
    <property type="entry name" value="DEAD/DEAH_box_helicase_dom"/>
</dbReference>
<evidence type="ECO:0000256" key="3">
    <source>
        <dbReference type="ARBA" id="ARBA00022801"/>
    </source>
</evidence>
<evidence type="ECO:0000313" key="11">
    <source>
        <dbReference type="EMBL" id="KAK0514202.1"/>
    </source>
</evidence>
<reference evidence="11" key="1">
    <citation type="submission" date="2023-03" db="EMBL/GenBank/DDBJ databases">
        <title>Complete genome of Cladonia borealis.</title>
        <authorList>
            <person name="Park H."/>
        </authorList>
    </citation>
    <scope>NUCLEOTIDE SEQUENCE</scope>
    <source>
        <strain evidence="11">ANT050790</strain>
    </source>
</reference>
<dbReference type="GO" id="GO:0043138">
    <property type="term" value="F:3'-5' DNA helicase activity"/>
    <property type="evidence" value="ECO:0007669"/>
    <property type="project" value="UniProtKB-EC"/>
</dbReference>
<dbReference type="Pfam" id="PF00271">
    <property type="entry name" value="Helicase_C"/>
    <property type="match status" value="1"/>
</dbReference>
<dbReference type="SMART" id="SM00490">
    <property type="entry name" value="HELICc"/>
    <property type="match status" value="1"/>
</dbReference>
<keyword evidence="12" id="KW-1185">Reference proteome</keyword>
<dbReference type="PANTHER" id="PTHR13710">
    <property type="entry name" value="DNA HELICASE RECQ FAMILY MEMBER"/>
    <property type="match status" value="1"/>
</dbReference>
<dbReference type="InterPro" id="IPR014001">
    <property type="entry name" value="Helicase_ATP-bd"/>
</dbReference>
<comment type="subcellular location">
    <subcellularLocation>
        <location evidence="7">Nucleus</location>
    </subcellularLocation>
</comment>
<dbReference type="SMART" id="SM00487">
    <property type="entry name" value="DEXDc"/>
    <property type="match status" value="1"/>
</dbReference>
<dbReference type="Pfam" id="PF16124">
    <property type="entry name" value="RecQ_Zn_bind"/>
    <property type="match status" value="1"/>
</dbReference>
<evidence type="ECO:0000256" key="4">
    <source>
        <dbReference type="ARBA" id="ARBA00022806"/>
    </source>
</evidence>
<comment type="similarity">
    <text evidence="1 7">Belongs to the helicase family. RecQ subfamily.</text>
</comment>
<dbReference type="EMBL" id="JAFEKC020000005">
    <property type="protein sequence ID" value="KAK0514202.1"/>
    <property type="molecule type" value="Genomic_DNA"/>
</dbReference>
<dbReference type="Proteomes" id="UP001166286">
    <property type="component" value="Unassembled WGS sequence"/>
</dbReference>
<dbReference type="SUPFAM" id="SSF52540">
    <property type="entry name" value="P-loop containing nucleoside triphosphate hydrolases"/>
    <property type="match status" value="1"/>
</dbReference>
<comment type="catalytic activity">
    <reaction evidence="7">
        <text>ATP + H2O = ADP + phosphate + H(+)</text>
        <dbReference type="Rhea" id="RHEA:13065"/>
        <dbReference type="ChEBI" id="CHEBI:15377"/>
        <dbReference type="ChEBI" id="CHEBI:15378"/>
        <dbReference type="ChEBI" id="CHEBI:30616"/>
        <dbReference type="ChEBI" id="CHEBI:43474"/>
        <dbReference type="ChEBI" id="CHEBI:456216"/>
    </reaction>
</comment>
<dbReference type="InterPro" id="IPR032284">
    <property type="entry name" value="RecQ_Zn-bd"/>
</dbReference>
<dbReference type="Gene3D" id="3.40.50.300">
    <property type="entry name" value="P-loop containing nucleotide triphosphate hydrolases"/>
    <property type="match status" value="2"/>
</dbReference>
<dbReference type="AlphaFoldDB" id="A0AA39R3H2"/>
<sequence length="492" mass="55430">MSRQRGKKPHADIDFTLRRVFGKSSFRPYQREIITAALEGHDVFVQAATSFGKSLCFQLPAMIDHGITIVISPLLALMNNQVAAMRAASIPVATINSNTLLVERDDIYKDLCCGHPMTRLVYVTPELVLTESFRRVLGTIYKQGELARVAIDEAHCISEWGHDFRPAYCHLSHFRSAYPSVPIICLTATATPSIRGDIIKTIGLDPSTTKTFVASITRRNLVYEVLYTSDESDNRFSWLLAWLQTIYNRRANDPSRSQEISNEASVNVQRPDAISGIIYVSFRSDCDALSSRLREKGIGAAAYHAGLSPHERIECQRKWIENAPGHDIIVATTAFGMGIDKQDVRFVVHWTLPKSFEGYYQEAGRAGRDGKLARCLLFYSREDRDRVGYRIGKDSRNGGGNGDEGSRNREIQLKSRADSFQALVKYCERTDRCRHLGIGEFFGEQNVMPCDRACDHCIEGEGLKKRKNEGLASEEWVSTQRERSDFYGEGYD</sequence>
<proteinExistence type="inferred from homology"/>
<protein>
    <recommendedName>
        <fullName evidence="7">ATP-dependent DNA helicase</fullName>
        <ecNumber evidence="7">5.6.2.4</ecNumber>
    </recommendedName>
</protein>
<name>A0AA39R3H2_9LECA</name>
<dbReference type="EC" id="5.6.2.4" evidence="7"/>
<dbReference type="NCBIfam" id="TIGR00614">
    <property type="entry name" value="recQ_fam"/>
    <property type="match status" value="1"/>
</dbReference>
<dbReference type="InterPro" id="IPR004589">
    <property type="entry name" value="DNA_helicase_ATP-dep_RecQ"/>
</dbReference>
<dbReference type="InterPro" id="IPR027417">
    <property type="entry name" value="P-loop_NTPase"/>
</dbReference>
<feature type="region of interest" description="Disordered" evidence="8">
    <location>
        <begin position="466"/>
        <end position="492"/>
    </location>
</feature>
<organism evidence="11 12">
    <name type="scientific">Cladonia borealis</name>
    <dbReference type="NCBI Taxonomy" id="184061"/>
    <lineage>
        <taxon>Eukaryota</taxon>
        <taxon>Fungi</taxon>
        <taxon>Dikarya</taxon>
        <taxon>Ascomycota</taxon>
        <taxon>Pezizomycotina</taxon>
        <taxon>Lecanoromycetes</taxon>
        <taxon>OSLEUM clade</taxon>
        <taxon>Lecanoromycetidae</taxon>
        <taxon>Lecanorales</taxon>
        <taxon>Lecanorineae</taxon>
        <taxon>Cladoniaceae</taxon>
        <taxon>Cladonia</taxon>
    </lineage>
</organism>
<evidence type="ECO:0000256" key="6">
    <source>
        <dbReference type="ARBA" id="ARBA00034617"/>
    </source>
</evidence>
<dbReference type="FunFam" id="3.40.50.300:FF:001834">
    <property type="entry name" value="ATP-dependent DNA helicase"/>
    <property type="match status" value="1"/>
</dbReference>
<comment type="catalytic activity">
    <reaction evidence="6 7">
        <text>Couples ATP hydrolysis with the unwinding of duplex DNA by translocating in the 3'-5' direction.</text>
        <dbReference type="EC" id="5.6.2.4"/>
    </reaction>
</comment>
<keyword evidence="7" id="KW-0539">Nucleus</keyword>
<evidence type="ECO:0000259" key="9">
    <source>
        <dbReference type="PROSITE" id="PS51192"/>
    </source>
</evidence>
<dbReference type="GO" id="GO:0005634">
    <property type="term" value="C:nucleus"/>
    <property type="evidence" value="ECO:0007669"/>
    <property type="project" value="UniProtKB-SubCell"/>
</dbReference>
<dbReference type="GO" id="GO:0000724">
    <property type="term" value="P:double-strand break repair via homologous recombination"/>
    <property type="evidence" value="ECO:0007669"/>
    <property type="project" value="TreeGrafter"/>
</dbReference>
<dbReference type="Pfam" id="PF00270">
    <property type="entry name" value="DEAD"/>
    <property type="match status" value="1"/>
</dbReference>
<evidence type="ECO:0000256" key="2">
    <source>
        <dbReference type="ARBA" id="ARBA00022741"/>
    </source>
</evidence>
<accession>A0AA39R3H2</accession>
<keyword evidence="5 7" id="KW-0067">ATP-binding</keyword>
<dbReference type="InterPro" id="IPR001650">
    <property type="entry name" value="Helicase_C-like"/>
</dbReference>